<dbReference type="InterPro" id="IPR001387">
    <property type="entry name" value="Cro/C1-type_HTH"/>
</dbReference>
<dbReference type="SMART" id="SM00530">
    <property type="entry name" value="HTH_XRE"/>
    <property type="match status" value="1"/>
</dbReference>
<dbReference type="GO" id="GO:0003677">
    <property type="term" value="F:DNA binding"/>
    <property type="evidence" value="ECO:0007669"/>
    <property type="project" value="UniProtKB-KW"/>
</dbReference>
<evidence type="ECO:0000313" key="3">
    <source>
        <dbReference type="EMBL" id="SFF97674.1"/>
    </source>
</evidence>
<organism evidence="3 4">
    <name type="scientific">Desulfotruncus arcticus DSM 17038</name>
    <dbReference type="NCBI Taxonomy" id="1121424"/>
    <lineage>
        <taxon>Bacteria</taxon>
        <taxon>Bacillati</taxon>
        <taxon>Bacillota</taxon>
        <taxon>Clostridia</taxon>
        <taxon>Eubacteriales</taxon>
        <taxon>Desulfallaceae</taxon>
        <taxon>Desulfotruncus</taxon>
    </lineage>
</organism>
<keyword evidence="4" id="KW-1185">Reference proteome</keyword>
<evidence type="ECO:0000313" key="4">
    <source>
        <dbReference type="Proteomes" id="UP000199337"/>
    </source>
</evidence>
<dbReference type="PANTHER" id="PTHR46797:SF1">
    <property type="entry name" value="METHYLPHOSPHONATE SYNTHASE"/>
    <property type="match status" value="1"/>
</dbReference>
<sequence length="226" mass="26072">MTNITFGEYLRAIRESRMLSQKELAAKANIDPSHLNKIEKGIRMPSDDVLFRLADVLVADELFQAAGRVIPPEFEEKYPPFKSNPVMQKLNEIIQKNNEIKESLPNNLKKMLAIYQNRYDTIVKKRIKAENIIRTMESVVTYNDACISFHDLVGKMWEFELVKWEEGLSAGNIEAIIEIWGEINKVIKEDMVTFIAEIFKIDKDDAELVAAILKVIRERKKPSTDD</sequence>
<dbReference type="AlphaFoldDB" id="A0A1I2N1C3"/>
<gene>
    <name evidence="3" type="ORF">SAMN05660649_00297</name>
</gene>
<evidence type="ECO:0000259" key="2">
    <source>
        <dbReference type="PROSITE" id="PS50943"/>
    </source>
</evidence>
<dbReference type="Pfam" id="PF01381">
    <property type="entry name" value="HTH_3"/>
    <property type="match status" value="1"/>
</dbReference>
<dbReference type="InterPro" id="IPR010982">
    <property type="entry name" value="Lambda_DNA-bd_dom_sf"/>
</dbReference>
<protein>
    <submittedName>
        <fullName evidence="3">Helix-turn-helix</fullName>
    </submittedName>
</protein>
<keyword evidence="1" id="KW-0238">DNA-binding</keyword>
<dbReference type="InterPro" id="IPR050807">
    <property type="entry name" value="TransReg_Diox_bact_type"/>
</dbReference>
<dbReference type="Gene3D" id="1.10.260.40">
    <property type="entry name" value="lambda repressor-like DNA-binding domains"/>
    <property type="match status" value="1"/>
</dbReference>
<dbReference type="GO" id="GO:0005829">
    <property type="term" value="C:cytosol"/>
    <property type="evidence" value="ECO:0007669"/>
    <property type="project" value="TreeGrafter"/>
</dbReference>
<dbReference type="Proteomes" id="UP000199337">
    <property type="component" value="Unassembled WGS sequence"/>
</dbReference>
<dbReference type="OrthoDB" id="3035529at2"/>
<dbReference type="SUPFAM" id="SSF47413">
    <property type="entry name" value="lambda repressor-like DNA-binding domains"/>
    <property type="match status" value="1"/>
</dbReference>
<dbReference type="CDD" id="cd00093">
    <property type="entry name" value="HTH_XRE"/>
    <property type="match status" value="1"/>
</dbReference>
<name>A0A1I2N1C3_9FIRM</name>
<reference evidence="4" key="1">
    <citation type="submission" date="2016-10" db="EMBL/GenBank/DDBJ databases">
        <authorList>
            <person name="Varghese N."/>
            <person name="Submissions S."/>
        </authorList>
    </citation>
    <scope>NUCLEOTIDE SEQUENCE [LARGE SCALE GENOMIC DNA]</scope>
    <source>
        <strain evidence="4">DSM 17038</strain>
    </source>
</reference>
<dbReference type="EMBL" id="FOOX01000001">
    <property type="protein sequence ID" value="SFF97674.1"/>
    <property type="molecule type" value="Genomic_DNA"/>
</dbReference>
<feature type="domain" description="HTH cro/C1-type" evidence="2">
    <location>
        <begin position="10"/>
        <end position="62"/>
    </location>
</feature>
<dbReference type="GO" id="GO:0003700">
    <property type="term" value="F:DNA-binding transcription factor activity"/>
    <property type="evidence" value="ECO:0007669"/>
    <property type="project" value="TreeGrafter"/>
</dbReference>
<accession>A0A1I2N1C3</accession>
<dbReference type="RefSeq" id="WP_092467996.1">
    <property type="nucleotide sequence ID" value="NZ_FOOX01000001.1"/>
</dbReference>
<dbReference type="STRING" id="341036.SAMN05660649_00297"/>
<proteinExistence type="predicted"/>
<evidence type="ECO:0000256" key="1">
    <source>
        <dbReference type="ARBA" id="ARBA00023125"/>
    </source>
</evidence>
<dbReference type="PANTHER" id="PTHR46797">
    <property type="entry name" value="HTH-TYPE TRANSCRIPTIONAL REGULATOR"/>
    <property type="match status" value="1"/>
</dbReference>
<dbReference type="PROSITE" id="PS50943">
    <property type="entry name" value="HTH_CROC1"/>
    <property type="match status" value="1"/>
</dbReference>